<keyword evidence="3" id="KW-1185">Reference proteome</keyword>
<feature type="region of interest" description="Disordered" evidence="1">
    <location>
        <begin position="43"/>
        <end position="67"/>
    </location>
</feature>
<evidence type="ECO:0000313" key="2">
    <source>
        <dbReference type="EMBL" id="ALS61987.1"/>
    </source>
</evidence>
<evidence type="ECO:0008006" key="4">
    <source>
        <dbReference type="Google" id="ProtNLM"/>
    </source>
</evidence>
<accession>A0ABN4JLR7</accession>
<dbReference type="EMBL" id="CP013480">
    <property type="protein sequence ID" value="ALS61987.1"/>
    <property type="molecule type" value="Genomic_DNA"/>
</dbReference>
<dbReference type="RefSeq" id="WP_058378872.1">
    <property type="nucleotide sequence ID" value="NZ_CP013480.3"/>
</dbReference>
<name>A0ABN4JLR7_9BURK</name>
<feature type="region of interest" description="Disordered" evidence="1">
    <location>
        <begin position="86"/>
        <end position="109"/>
    </location>
</feature>
<dbReference type="Proteomes" id="UP000060277">
    <property type="component" value="Chromosome"/>
</dbReference>
<evidence type="ECO:0000313" key="3">
    <source>
        <dbReference type="Proteomes" id="UP000060277"/>
    </source>
</evidence>
<reference evidence="3" key="1">
    <citation type="submission" date="2015-12" db="EMBL/GenBank/DDBJ databases">
        <title>Complete genome sequence of Pandoraea norimbergensis DSM 11628.</title>
        <authorList>
            <person name="Ee R."/>
            <person name="Lim Y.-L."/>
            <person name="Yong D."/>
            <person name="Yin W.-F."/>
            <person name="Chan K.-G."/>
        </authorList>
    </citation>
    <scope>NUCLEOTIDE SEQUENCE [LARGE SCALE GENOMIC DNA]</scope>
    <source>
        <strain evidence="3">DSM 11628</strain>
    </source>
</reference>
<sequence>MNIQTYRVRGIDLEHDGERFPEGSTIELTAAQATKLRRFLEPVVSQGDAAKKSATEKAAAEKANAEKAAAEKTEAEKAAAKIVADEKAAADKASTEAAKKDSSSTGGKQ</sequence>
<gene>
    <name evidence="2" type="ORF">AT302_21580</name>
</gene>
<proteinExistence type="predicted"/>
<evidence type="ECO:0000256" key="1">
    <source>
        <dbReference type="SAM" id="MobiDB-lite"/>
    </source>
</evidence>
<organism evidence="2 3">
    <name type="scientific">Pandoraea norimbergensis</name>
    <dbReference type="NCBI Taxonomy" id="93219"/>
    <lineage>
        <taxon>Bacteria</taxon>
        <taxon>Pseudomonadati</taxon>
        <taxon>Pseudomonadota</taxon>
        <taxon>Betaproteobacteria</taxon>
        <taxon>Burkholderiales</taxon>
        <taxon>Burkholderiaceae</taxon>
        <taxon>Pandoraea</taxon>
    </lineage>
</organism>
<feature type="compositionally biased region" description="Basic and acidic residues" evidence="1">
    <location>
        <begin position="49"/>
        <end position="67"/>
    </location>
</feature>
<protein>
    <recommendedName>
        <fullName evidence="4">Mu-like prophage FluMu N-terminal domain-containing protein</fullName>
    </recommendedName>
</protein>
<feature type="compositionally biased region" description="Basic and acidic residues" evidence="1">
    <location>
        <begin position="86"/>
        <end position="102"/>
    </location>
</feature>